<dbReference type="PANTHER" id="PTHR22926">
    <property type="entry name" value="PHOSPHO-N-ACETYLMURAMOYL-PENTAPEPTIDE-TRANSFERASE"/>
    <property type="match status" value="1"/>
</dbReference>
<evidence type="ECO:0000256" key="6">
    <source>
        <dbReference type="ARBA" id="ARBA00023136"/>
    </source>
</evidence>
<feature type="transmembrane region" description="Helical" evidence="7">
    <location>
        <begin position="211"/>
        <end position="229"/>
    </location>
</feature>
<evidence type="ECO:0000256" key="4">
    <source>
        <dbReference type="ARBA" id="ARBA00022692"/>
    </source>
</evidence>
<dbReference type="Pfam" id="PF00953">
    <property type="entry name" value="Glycos_transf_4"/>
    <property type="match status" value="1"/>
</dbReference>
<feature type="transmembrane region" description="Helical" evidence="7">
    <location>
        <begin position="292"/>
        <end position="311"/>
    </location>
</feature>
<feature type="transmembrane region" description="Helical" evidence="7">
    <location>
        <begin position="126"/>
        <end position="146"/>
    </location>
</feature>
<keyword evidence="6 7" id="KW-0472">Membrane</keyword>
<feature type="transmembrane region" description="Helical" evidence="7">
    <location>
        <begin position="235"/>
        <end position="258"/>
    </location>
</feature>
<keyword evidence="3 8" id="KW-0808">Transferase</keyword>
<keyword evidence="5 7" id="KW-1133">Transmembrane helix</keyword>
<comment type="subcellular location">
    <subcellularLocation>
        <location evidence="1">Cell membrane</location>
        <topology evidence="1">Multi-pass membrane protein</topology>
    </subcellularLocation>
</comment>
<evidence type="ECO:0000256" key="7">
    <source>
        <dbReference type="SAM" id="Phobius"/>
    </source>
</evidence>
<dbReference type="AlphaFoldDB" id="A0A1W1BJ74"/>
<dbReference type="GO" id="GO:0009103">
    <property type="term" value="P:lipopolysaccharide biosynthetic process"/>
    <property type="evidence" value="ECO:0007669"/>
    <property type="project" value="TreeGrafter"/>
</dbReference>
<evidence type="ECO:0000256" key="1">
    <source>
        <dbReference type="ARBA" id="ARBA00004651"/>
    </source>
</evidence>
<dbReference type="PANTHER" id="PTHR22926:SF3">
    <property type="entry name" value="UNDECAPRENYL-PHOSPHATE ALPHA-N-ACETYLGLUCOSAMINYL 1-PHOSPHATE TRANSFERASE"/>
    <property type="match status" value="1"/>
</dbReference>
<reference evidence="8" key="1">
    <citation type="submission" date="2016-10" db="EMBL/GenBank/DDBJ databases">
        <authorList>
            <person name="de Groot N.N."/>
        </authorList>
    </citation>
    <scope>NUCLEOTIDE SEQUENCE</scope>
</reference>
<dbReference type="EC" id="2.7.8.-" evidence="8"/>
<feature type="transmembrane region" description="Helical" evidence="7">
    <location>
        <begin position="158"/>
        <end position="175"/>
    </location>
</feature>
<proteinExistence type="predicted"/>
<feature type="transmembrane region" description="Helical" evidence="7">
    <location>
        <begin position="46"/>
        <end position="66"/>
    </location>
</feature>
<name>A0A1W1BJ74_9ZZZZ</name>
<evidence type="ECO:0000313" key="8">
    <source>
        <dbReference type="EMBL" id="SFV53535.1"/>
    </source>
</evidence>
<dbReference type="GO" id="GO:0005886">
    <property type="term" value="C:plasma membrane"/>
    <property type="evidence" value="ECO:0007669"/>
    <property type="project" value="UniProtKB-SubCell"/>
</dbReference>
<accession>A0A1W1BJ74</accession>
<feature type="transmembrane region" description="Helical" evidence="7">
    <location>
        <begin position="317"/>
        <end position="336"/>
    </location>
</feature>
<dbReference type="GO" id="GO:0016780">
    <property type="term" value="F:phosphotransferase activity, for other substituted phosphate groups"/>
    <property type="evidence" value="ECO:0007669"/>
    <property type="project" value="InterPro"/>
</dbReference>
<keyword evidence="2" id="KW-1003">Cell membrane</keyword>
<organism evidence="8">
    <name type="scientific">hydrothermal vent metagenome</name>
    <dbReference type="NCBI Taxonomy" id="652676"/>
    <lineage>
        <taxon>unclassified sequences</taxon>
        <taxon>metagenomes</taxon>
        <taxon>ecological metagenomes</taxon>
    </lineage>
</organism>
<evidence type="ECO:0000256" key="3">
    <source>
        <dbReference type="ARBA" id="ARBA00022679"/>
    </source>
</evidence>
<evidence type="ECO:0000256" key="2">
    <source>
        <dbReference type="ARBA" id="ARBA00022475"/>
    </source>
</evidence>
<dbReference type="GO" id="GO:0044038">
    <property type="term" value="P:cell wall macromolecule biosynthetic process"/>
    <property type="evidence" value="ECO:0007669"/>
    <property type="project" value="TreeGrafter"/>
</dbReference>
<gene>
    <name evidence="8" type="ORF">MNB_SUP05-5-171</name>
</gene>
<dbReference type="InterPro" id="IPR000715">
    <property type="entry name" value="Glycosyl_transferase_4"/>
</dbReference>
<dbReference type="EMBL" id="FPHJ01000011">
    <property type="protein sequence ID" value="SFV53535.1"/>
    <property type="molecule type" value="Genomic_DNA"/>
</dbReference>
<feature type="transmembrane region" description="Helical" evidence="7">
    <location>
        <begin position="72"/>
        <end position="89"/>
    </location>
</feature>
<dbReference type="GO" id="GO:0071555">
    <property type="term" value="P:cell wall organization"/>
    <property type="evidence" value="ECO:0007669"/>
    <property type="project" value="TreeGrafter"/>
</dbReference>
<feature type="transmembrane region" description="Helical" evidence="7">
    <location>
        <begin position="181"/>
        <end position="199"/>
    </location>
</feature>
<keyword evidence="4 7" id="KW-0812">Transmembrane</keyword>
<protein>
    <submittedName>
        <fullName evidence="8">Undecaprenyl-phosphate N-acetylglucosaminyl 1-phosphate transferase</fullName>
        <ecNumber evidence="8">2.7.8.-</ecNumber>
    </submittedName>
</protein>
<evidence type="ECO:0000256" key="5">
    <source>
        <dbReference type="ARBA" id="ARBA00022989"/>
    </source>
</evidence>
<feature type="transmembrane region" description="Helical" evidence="7">
    <location>
        <begin position="101"/>
        <end position="120"/>
    </location>
</feature>
<feature type="transmembrane region" description="Helical" evidence="7">
    <location>
        <begin position="6"/>
        <end position="25"/>
    </location>
</feature>
<sequence length="341" mass="38507">MSTLIISSILIISLLLTFIVKEIVLKLKILDTPNKRSSHSQPTPTLGGVAIILSFMLGITLMFYAKTIPNELFLPFVLGGGLLGLISFFDDIKPIAIKYRISLHIIIAFLTVYWLDIHLFSDWLSYHIGLSYLSIGVSAFILLLGINTVNFMDGIDGIVATQIIFVFTVITLFLINDNNIVDARYFALLVAISLGFLVFNFAPAQIFMGDVGSIFLGFIISVLLIYTVNTNSISFSVWLILLAMFWLDVVFVLIVRILNKDNITHAHKTHFYQKLTQYFSLKNSRTYAHRKTIYSITAINILWLLPLATIAEYYPEYSVISLVISLIPLLFLMWKFKAGKV</sequence>
<dbReference type="CDD" id="cd06854">
    <property type="entry name" value="GT_WbpL_WbcO_like"/>
    <property type="match status" value="1"/>
</dbReference>